<evidence type="ECO:0000256" key="5">
    <source>
        <dbReference type="RuleBase" id="RU362059"/>
    </source>
</evidence>
<dbReference type="Gene3D" id="3.40.50.2000">
    <property type="entry name" value="Glycogen Phosphorylase B"/>
    <property type="match status" value="1"/>
</dbReference>
<keyword evidence="7" id="KW-1185">Reference proteome</keyword>
<keyword evidence="5" id="KW-1133">Transmembrane helix</keyword>
<dbReference type="GO" id="GO:0015020">
    <property type="term" value="F:glucuronosyltransferase activity"/>
    <property type="evidence" value="ECO:0007669"/>
    <property type="project" value="UniProtKB-EC"/>
</dbReference>
<dbReference type="GO" id="GO:0016020">
    <property type="term" value="C:membrane"/>
    <property type="evidence" value="ECO:0007669"/>
    <property type="project" value="UniProtKB-SubCell"/>
</dbReference>
<dbReference type="EMBL" id="JAHLQT010039184">
    <property type="protein sequence ID" value="KAG7156295.1"/>
    <property type="molecule type" value="Genomic_DNA"/>
</dbReference>
<dbReference type="AlphaFoldDB" id="A0A8J5JIJ2"/>
<evidence type="ECO:0000256" key="2">
    <source>
        <dbReference type="ARBA" id="ARBA00022676"/>
    </source>
</evidence>
<accession>A0A8J5JIJ2</accession>
<evidence type="ECO:0000313" key="6">
    <source>
        <dbReference type="EMBL" id="KAG7156295.1"/>
    </source>
</evidence>
<dbReference type="SUPFAM" id="SSF53756">
    <property type="entry name" value="UDP-Glycosyltransferase/glycogen phosphorylase"/>
    <property type="match status" value="1"/>
</dbReference>
<dbReference type="PANTHER" id="PTHR48043:SF159">
    <property type="entry name" value="EG:EG0003.4 PROTEIN-RELATED"/>
    <property type="match status" value="1"/>
</dbReference>
<keyword evidence="3 4" id="KW-0808">Transferase</keyword>
<comment type="caution">
    <text evidence="6">The sequence shown here is derived from an EMBL/GenBank/DDBJ whole genome shotgun (WGS) entry which is preliminary data.</text>
</comment>
<dbReference type="Proteomes" id="UP000747542">
    <property type="component" value="Unassembled WGS sequence"/>
</dbReference>
<protein>
    <recommendedName>
        <fullName evidence="5">UDP-glucuronosyltransferase</fullName>
        <ecNumber evidence="5">2.4.1.17</ecNumber>
    </recommendedName>
</protein>
<comment type="subcellular location">
    <subcellularLocation>
        <location evidence="5">Membrane</location>
        <topology evidence="5">Single-pass membrane protein</topology>
    </subcellularLocation>
</comment>
<evidence type="ECO:0000256" key="4">
    <source>
        <dbReference type="RuleBase" id="RU003718"/>
    </source>
</evidence>
<dbReference type="PANTHER" id="PTHR48043">
    <property type="entry name" value="EG:EG0003.4 PROTEIN-RELATED"/>
    <property type="match status" value="1"/>
</dbReference>
<keyword evidence="5" id="KW-0812">Transmembrane</keyword>
<gene>
    <name evidence="6" type="primary">Ugt2B19-L</name>
    <name evidence="6" type="ORF">Hamer_G006017</name>
</gene>
<dbReference type="FunFam" id="3.40.50.2000:FF:000021">
    <property type="entry name" value="UDP-glucuronosyltransferase"/>
    <property type="match status" value="1"/>
</dbReference>
<evidence type="ECO:0000256" key="1">
    <source>
        <dbReference type="ARBA" id="ARBA00009995"/>
    </source>
</evidence>
<dbReference type="EC" id="2.4.1.17" evidence="5"/>
<comment type="catalytic activity">
    <reaction evidence="5">
        <text>glucuronate acceptor + UDP-alpha-D-glucuronate = acceptor beta-D-glucuronoside + UDP + H(+)</text>
        <dbReference type="Rhea" id="RHEA:21032"/>
        <dbReference type="ChEBI" id="CHEBI:15378"/>
        <dbReference type="ChEBI" id="CHEBI:58052"/>
        <dbReference type="ChEBI" id="CHEBI:58223"/>
        <dbReference type="ChEBI" id="CHEBI:132367"/>
        <dbReference type="ChEBI" id="CHEBI:132368"/>
        <dbReference type="EC" id="2.4.1.17"/>
    </reaction>
</comment>
<dbReference type="CDD" id="cd03784">
    <property type="entry name" value="GT1_Gtf-like"/>
    <property type="match status" value="1"/>
</dbReference>
<sequence>MGGEGEEGKAEKRRKGMEGIQIVYPFAVGLPFITLATPGLEPRQSAMLGNVLHPAYASSVHKDYPFPLSFIDRLKNLFYHLYVPGYWRVWGIVPLIQKAVSAHLPDAPPLLEIEKNTSLTLINSHFSFTKAMPLLPTQVEVGGMHCVPGKPLTQELASWVEGAGPSGVIFFSLGTAVSGNTMPVKYLDLFIEAFARLDYRFIWKFDIVLKNVSTNVLMGPFFPQQDILADHRVKLFITQGGMLSTQEAIHHATPVVAIPVFGDQQKNAMGIMKNGIGVALAWDDLTVDLIINTINEVINNPRYQRNVKQVSKLMRDQLQSPLERAVYWTEYVIRHQGAPHLKSPAAQISWVEFFMLDVLTFLLLCIIAIYLTLHKILRTVCNLSYYGVGHWKVKME</sequence>
<dbReference type="InterPro" id="IPR050271">
    <property type="entry name" value="UDP-glycosyltransferase"/>
</dbReference>
<feature type="transmembrane region" description="Helical" evidence="5">
    <location>
        <begin position="353"/>
        <end position="373"/>
    </location>
</feature>
<name>A0A8J5JIJ2_HOMAM</name>
<comment type="similarity">
    <text evidence="1 4">Belongs to the UDP-glycosyltransferase family.</text>
</comment>
<reference evidence="6" key="1">
    <citation type="journal article" date="2021" name="Sci. Adv.">
        <title>The American lobster genome reveals insights on longevity, neural, and immune adaptations.</title>
        <authorList>
            <person name="Polinski J.M."/>
            <person name="Zimin A.V."/>
            <person name="Clark K.F."/>
            <person name="Kohn A.B."/>
            <person name="Sadowski N."/>
            <person name="Timp W."/>
            <person name="Ptitsyn A."/>
            <person name="Khanna P."/>
            <person name="Romanova D.Y."/>
            <person name="Williams P."/>
            <person name="Greenwood S.J."/>
            <person name="Moroz L.L."/>
            <person name="Walt D.R."/>
            <person name="Bodnar A.G."/>
        </authorList>
    </citation>
    <scope>NUCLEOTIDE SEQUENCE</scope>
    <source>
        <strain evidence="6">GMGI-L3</strain>
    </source>
</reference>
<dbReference type="PROSITE" id="PS00375">
    <property type="entry name" value="UDPGT"/>
    <property type="match status" value="1"/>
</dbReference>
<dbReference type="Pfam" id="PF00201">
    <property type="entry name" value="UDPGT"/>
    <property type="match status" value="1"/>
</dbReference>
<evidence type="ECO:0000313" key="7">
    <source>
        <dbReference type="Proteomes" id="UP000747542"/>
    </source>
</evidence>
<dbReference type="InterPro" id="IPR035595">
    <property type="entry name" value="UDP_glycos_trans_CS"/>
</dbReference>
<keyword evidence="5" id="KW-0472">Membrane</keyword>
<evidence type="ECO:0000256" key="3">
    <source>
        <dbReference type="ARBA" id="ARBA00022679"/>
    </source>
</evidence>
<dbReference type="InterPro" id="IPR002213">
    <property type="entry name" value="UDP_glucos_trans"/>
</dbReference>
<organism evidence="6 7">
    <name type="scientific">Homarus americanus</name>
    <name type="common">American lobster</name>
    <dbReference type="NCBI Taxonomy" id="6706"/>
    <lineage>
        <taxon>Eukaryota</taxon>
        <taxon>Metazoa</taxon>
        <taxon>Ecdysozoa</taxon>
        <taxon>Arthropoda</taxon>
        <taxon>Crustacea</taxon>
        <taxon>Multicrustacea</taxon>
        <taxon>Malacostraca</taxon>
        <taxon>Eumalacostraca</taxon>
        <taxon>Eucarida</taxon>
        <taxon>Decapoda</taxon>
        <taxon>Pleocyemata</taxon>
        <taxon>Astacidea</taxon>
        <taxon>Nephropoidea</taxon>
        <taxon>Nephropidae</taxon>
        <taxon>Homarus</taxon>
    </lineage>
</organism>
<proteinExistence type="inferred from homology"/>
<keyword evidence="2 4" id="KW-0328">Glycosyltransferase</keyword>